<dbReference type="Proteomes" id="UP001328107">
    <property type="component" value="Unassembled WGS sequence"/>
</dbReference>
<name>A0AAN5CGP5_9BILA</name>
<feature type="non-terminal residue" evidence="2">
    <location>
        <position position="1"/>
    </location>
</feature>
<accession>A0AAN5CGP5</accession>
<sequence length="79" mass="9487">EEPLVKYQKSKYSKSPNKIPTRRAHKKRMSSEDYDKNYYPRKKTLIPEPMQREKMTRSSSKRIISVGIWEEETNQGIRV</sequence>
<evidence type="ECO:0000313" key="2">
    <source>
        <dbReference type="EMBL" id="GMR43772.1"/>
    </source>
</evidence>
<feature type="region of interest" description="Disordered" evidence="1">
    <location>
        <begin position="1"/>
        <end position="35"/>
    </location>
</feature>
<dbReference type="EMBL" id="BTRK01000003">
    <property type="protein sequence ID" value="GMR43772.1"/>
    <property type="molecule type" value="Genomic_DNA"/>
</dbReference>
<comment type="caution">
    <text evidence="2">The sequence shown here is derived from an EMBL/GenBank/DDBJ whole genome shotgun (WGS) entry which is preliminary data.</text>
</comment>
<protein>
    <submittedName>
        <fullName evidence="2">Uncharacterized protein</fullName>
    </submittedName>
</protein>
<reference evidence="3" key="1">
    <citation type="submission" date="2022-10" db="EMBL/GenBank/DDBJ databases">
        <title>Genome assembly of Pristionchus species.</title>
        <authorList>
            <person name="Yoshida K."/>
            <person name="Sommer R.J."/>
        </authorList>
    </citation>
    <scope>NUCLEOTIDE SEQUENCE [LARGE SCALE GENOMIC DNA]</scope>
    <source>
        <strain evidence="3">RS5460</strain>
    </source>
</reference>
<evidence type="ECO:0000256" key="1">
    <source>
        <dbReference type="SAM" id="MobiDB-lite"/>
    </source>
</evidence>
<proteinExistence type="predicted"/>
<gene>
    <name evidence="2" type="ORF">PMAYCL1PPCAC_13967</name>
</gene>
<keyword evidence="3" id="KW-1185">Reference proteome</keyword>
<organism evidence="2 3">
    <name type="scientific">Pristionchus mayeri</name>
    <dbReference type="NCBI Taxonomy" id="1317129"/>
    <lineage>
        <taxon>Eukaryota</taxon>
        <taxon>Metazoa</taxon>
        <taxon>Ecdysozoa</taxon>
        <taxon>Nematoda</taxon>
        <taxon>Chromadorea</taxon>
        <taxon>Rhabditida</taxon>
        <taxon>Rhabditina</taxon>
        <taxon>Diplogasteromorpha</taxon>
        <taxon>Diplogasteroidea</taxon>
        <taxon>Neodiplogasteridae</taxon>
        <taxon>Pristionchus</taxon>
    </lineage>
</organism>
<evidence type="ECO:0000313" key="3">
    <source>
        <dbReference type="Proteomes" id="UP001328107"/>
    </source>
</evidence>
<dbReference type="AlphaFoldDB" id="A0AAN5CGP5"/>
<feature type="non-terminal residue" evidence="2">
    <location>
        <position position="79"/>
    </location>
</feature>